<name>A0AA40K0Z2_9PEZI</name>
<sequence>MMETISRIPLLRHAQLTHRDGEEKPNGRGLAPHDIGLIAPLEETESDNGVRIDPEAGPAVLPPHAVAQFFGEGRWLLDEQVGRMEIVEEFRKVLAGLVMDVKAYVIRDSSRDGKFWCGKTGAREMDDE</sequence>
<dbReference type="AlphaFoldDB" id="A0AA40K0Z2"/>
<comment type="caution">
    <text evidence="1">The sequence shown here is derived from an EMBL/GenBank/DDBJ whole genome shotgun (WGS) entry which is preliminary data.</text>
</comment>
<dbReference type="EMBL" id="JAUKTV010000003">
    <property type="protein sequence ID" value="KAK0741826.1"/>
    <property type="molecule type" value="Genomic_DNA"/>
</dbReference>
<gene>
    <name evidence="1" type="ORF">B0T21DRAFT_408682</name>
</gene>
<protein>
    <submittedName>
        <fullName evidence="1">Uncharacterized protein</fullName>
    </submittedName>
</protein>
<accession>A0AA40K0Z2</accession>
<evidence type="ECO:0000313" key="2">
    <source>
        <dbReference type="Proteomes" id="UP001172159"/>
    </source>
</evidence>
<proteinExistence type="predicted"/>
<evidence type="ECO:0000313" key="1">
    <source>
        <dbReference type="EMBL" id="KAK0741826.1"/>
    </source>
</evidence>
<organism evidence="1 2">
    <name type="scientific">Apiosordaria backusii</name>
    <dbReference type="NCBI Taxonomy" id="314023"/>
    <lineage>
        <taxon>Eukaryota</taxon>
        <taxon>Fungi</taxon>
        <taxon>Dikarya</taxon>
        <taxon>Ascomycota</taxon>
        <taxon>Pezizomycotina</taxon>
        <taxon>Sordariomycetes</taxon>
        <taxon>Sordariomycetidae</taxon>
        <taxon>Sordariales</taxon>
        <taxon>Lasiosphaeriaceae</taxon>
        <taxon>Apiosordaria</taxon>
    </lineage>
</organism>
<keyword evidence="2" id="KW-1185">Reference proteome</keyword>
<dbReference type="Proteomes" id="UP001172159">
    <property type="component" value="Unassembled WGS sequence"/>
</dbReference>
<reference evidence="1" key="1">
    <citation type="submission" date="2023-06" db="EMBL/GenBank/DDBJ databases">
        <title>Genome-scale phylogeny and comparative genomics of the fungal order Sordariales.</title>
        <authorList>
            <consortium name="Lawrence Berkeley National Laboratory"/>
            <person name="Hensen N."/>
            <person name="Bonometti L."/>
            <person name="Westerberg I."/>
            <person name="Brannstrom I.O."/>
            <person name="Guillou S."/>
            <person name="Cros-Aarteil S."/>
            <person name="Calhoun S."/>
            <person name="Haridas S."/>
            <person name="Kuo A."/>
            <person name="Mondo S."/>
            <person name="Pangilinan J."/>
            <person name="Riley R."/>
            <person name="Labutti K."/>
            <person name="Andreopoulos B."/>
            <person name="Lipzen A."/>
            <person name="Chen C."/>
            <person name="Yanf M."/>
            <person name="Daum C."/>
            <person name="Ng V."/>
            <person name="Clum A."/>
            <person name="Steindorff A."/>
            <person name="Ohm R."/>
            <person name="Martin F."/>
            <person name="Silar P."/>
            <person name="Natvig D."/>
            <person name="Lalanne C."/>
            <person name="Gautier V."/>
            <person name="Ament-Velasquez S.L."/>
            <person name="Kruys A."/>
            <person name="Hutchinson M.I."/>
            <person name="Powell A.J."/>
            <person name="Barry K."/>
            <person name="Miller A.N."/>
            <person name="Grigoriev I.V."/>
            <person name="Debuchy R."/>
            <person name="Gladieux P."/>
            <person name="Thoren M.H."/>
            <person name="Johannesson H."/>
        </authorList>
    </citation>
    <scope>NUCLEOTIDE SEQUENCE</scope>
    <source>
        <strain evidence="1">CBS 540.89</strain>
    </source>
</reference>